<evidence type="ECO:0000313" key="2">
    <source>
        <dbReference type="Proteomes" id="UP000298493"/>
    </source>
</evidence>
<protein>
    <submittedName>
        <fullName evidence="1">Uncharacterized protein</fullName>
    </submittedName>
</protein>
<dbReference type="Proteomes" id="UP000298493">
    <property type="component" value="Unassembled WGS sequence"/>
</dbReference>
<comment type="caution">
    <text evidence="1">The sequence shown here is derived from an EMBL/GenBank/DDBJ whole genome shotgun (WGS) entry which is preliminary data.</text>
</comment>
<sequence length="87" mass="9749">MQEVGSKKCKAVFSSFDEAYQEESEDPEPAPKKVRVEQTSILSLLAKDTTQNEDSHSASKLLAHEMLQDLTGWAHQNGFKDLPTKLE</sequence>
<evidence type="ECO:0000313" key="1">
    <source>
        <dbReference type="EMBL" id="TID26111.1"/>
    </source>
</evidence>
<gene>
    <name evidence="1" type="ORF">E6O75_ATG03974</name>
</gene>
<name>A0A4Z1PJZ9_9PEZI</name>
<keyword evidence="2" id="KW-1185">Reference proteome</keyword>
<organism evidence="1 2">
    <name type="scientific">Venturia nashicola</name>
    <dbReference type="NCBI Taxonomy" id="86259"/>
    <lineage>
        <taxon>Eukaryota</taxon>
        <taxon>Fungi</taxon>
        <taxon>Dikarya</taxon>
        <taxon>Ascomycota</taxon>
        <taxon>Pezizomycotina</taxon>
        <taxon>Dothideomycetes</taxon>
        <taxon>Pleosporomycetidae</taxon>
        <taxon>Venturiales</taxon>
        <taxon>Venturiaceae</taxon>
        <taxon>Venturia</taxon>
    </lineage>
</organism>
<dbReference type="AlphaFoldDB" id="A0A4Z1PJZ9"/>
<dbReference type="EMBL" id="SNSC02000003">
    <property type="protein sequence ID" value="TID26111.1"/>
    <property type="molecule type" value="Genomic_DNA"/>
</dbReference>
<proteinExistence type="predicted"/>
<reference evidence="1 2" key="1">
    <citation type="submission" date="2019-04" db="EMBL/GenBank/DDBJ databases">
        <title>High contiguity whole genome sequence and gene annotation resource for two Venturia nashicola isolates.</title>
        <authorList>
            <person name="Prokchorchik M."/>
            <person name="Won K."/>
            <person name="Lee Y."/>
            <person name="Choi E.D."/>
            <person name="Segonzac C."/>
            <person name="Sohn K.H."/>
        </authorList>
    </citation>
    <scope>NUCLEOTIDE SEQUENCE [LARGE SCALE GENOMIC DNA]</scope>
    <source>
        <strain evidence="1 2">PRI2</strain>
    </source>
</reference>
<dbReference type="OrthoDB" id="10588307at2759"/>
<accession>A0A4Z1PJZ9</accession>